<evidence type="ECO:0000256" key="9">
    <source>
        <dbReference type="SAM" id="MobiDB-lite"/>
    </source>
</evidence>
<dbReference type="RefSeq" id="WP_012826441.1">
    <property type="nucleotide sequence ID" value="NC_013440.1"/>
</dbReference>
<dbReference type="STRING" id="502025.Hoch_1272"/>
<dbReference type="InterPro" id="IPR036322">
    <property type="entry name" value="WD40_repeat_dom_sf"/>
</dbReference>
<feature type="transmembrane region" description="Helical" evidence="10">
    <location>
        <begin position="879"/>
        <end position="900"/>
    </location>
</feature>
<evidence type="ECO:0000256" key="2">
    <source>
        <dbReference type="ARBA" id="ARBA00022679"/>
    </source>
</evidence>
<dbReference type="PROSITE" id="PS50294">
    <property type="entry name" value="WD_REPEATS_REGION"/>
    <property type="match status" value="4"/>
</dbReference>
<evidence type="ECO:0000256" key="1">
    <source>
        <dbReference type="ARBA" id="ARBA00022574"/>
    </source>
</evidence>
<dbReference type="CDD" id="cd14014">
    <property type="entry name" value="STKc_PknB_like"/>
    <property type="match status" value="1"/>
</dbReference>
<dbReference type="GO" id="GO:0005524">
    <property type="term" value="F:ATP binding"/>
    <property type="evidence" value="ECO:0007669"/>
    <property type="project" value="UniProtKB-UniRule"/>
</dbReference>
<proteinExistence type="predicted"/>
<feature type="compositionally biased region" description="Basic and acidic residues" evidence="9">
    <location>
        <begin position="80"/>
        <end position="97"/>
    </location>
</feature>
<keyword evidence="10" id="KW-0812">Transmembrane</keyword>
<dbReference type="PRINTS" id="PR00320">
    <property type="entry name" value="GPROTEINBRPT"/>
</dbReference>
<evidence type="ECO:0000259" key="11">
    <source>
        <dbReference type="PROSITE" id="PS50011"/>
    </source>
</evidence>
<dbReference type="PROSITE" id="PS00108">
    <property type="entry name" value="PROTEIN_KINASE_ST"/>
    <property type="match status" value="1"/>
</dbReference>
<dbReference type="InterPro" id="IPR027417">
    <property type="entry name" value="P-loop_NTPase"/>
</dbReference>
<dbReference type="InterPro" id="IPR011009">
    <property type="entry name" value="Kinase-like_dom_sf"/>
</dbReference>
<reference evidence="12 13" key="1">
    <citation type="journal article" date="2010" name="Stand. Genomic Sci.">
        <title>Complete genome sequence of Haliangium ochraceum type strain (SMP-2).</title>
        <authorList>
            <consortium name="US DOE Joint Genome Institute (JGI-PGF)"/>
            <person name="Ivanova N."/>
            <person name="Daum C."/>
            <person name="Lang E."/>
            <person name="Abt B."/>
            <person name="Kopitz M."/>
            <person name="Saunders E."/>
            <person name="Lapidus A."/>
            <person name="Lucas S."/>
            <person name="Glavina Del Rio T."/>
            <person name="Nolan M."/>
            <person name="Tice H."/>
            <person name="Copeland A."/>
            <person name="Cheng J.F."/>
            <person name="Chen F."/>
            <person name="Bruce D."/>
            <person name="Goodwin L."/>
            <person name="Pitluck S."/>
            <person name="Mavromatis K."/>
            <person name="Pati A."/>
            <person name="Mikhailova N."/>
            <person name="Chen A."/>
            <person name="Palaniappan K."/>
            <person name="Land M."/>
            <person name="Hauser L."/>
            <person name="Chang Y.J."/>
            <person name="Jeffries C.D."/>
            <person name="Detter J.C."/>
            <person name="Brettin T."/>
            <person name="Rohde M."/>
            <person name="Goker M."/>
            <person name="Bristow J."/>
            <person name="Markowitz V."/>
            <person name="Eisen J.A."/>
            <person name="Hugenholtz P."/>
            <person name="Kyrpides N.C."/>
            <person name="Klenk H.P."/>
        </authorList>
    </citation>
    <scope>NUCLEOTIDE SEQUENCE [LARGE SCALE GENOMIC DNA]</scope>
    <source>
        <strain evidence="13">DSM 14365 / CIP 107738 / JCM 11303 / AJ 13395 / SMP-2</strain>
    </source>
</reference>
<feature type="repeat" description="WD" evidence="7">
    <location>
        <begin position="1102"/>
        <end position="1134"/>
    </location>
</feature>
<dbReference type="InterPro" id="IPR017441">
    <property type="entry name" value="Protein_kinase_ATP_BS"/>
</dbReference>
<dbReference type="Gene3D" id="2.130.10.10">
    <property type="entry name" value="YVTN repeat-like/Quinoprotein amine dehydrogenase"/>
    <property type="match status" value="1"/>
</dbReference>
<organism evidence="12 13">
    <name type="scientific">Haliangium ochraceum (strain DSM 14365 / JCM 11303 / SMP-2)</name>
    <dbReference type="NCBI Taxonomy" id="502025"/>
    <lineage>
        <taxon>Bacteria</taxon>
        <taxon>Pseudomonadati</taxon>
        <taxon>Myxococcota</taxon>
        <taxon>Polyangia</taxon>
        <taxon>Haliangiales</taxon>
        <taxon>Kofleriaceae</taxon>
        <taxon>Haliangium</taxon>
    </lineage>
</organism>
<keyword evidence="5 12" id="KW-0418">Kinase</keyword>
<gene>
    <name evidence="12" type="ordered locus">Hoch_1272</name>
</gene>
<feature type="repeat" description="WD" evidence="7">
    <location>
        <begin position="1060"/>
        <end position="1092"/>
    </location>
</feature>
<dbReference type="InterPro" id="IPR001680">
    <property type="entry name" value="WD40_rpt"/>
</dbReference>
<dbReference type="InterPro" id="IPR020472">
    <property type="entry name" value="WD40_PAC1"/>
</dbReference>
<evidence type="ECO:0000256" key="10">
    <source>
        <dbReference type="SAM" id="Phobius"/>
    </source>
</evidence>
<evidence type="ECO:0000313" key="13">
    <source>
        <dbReference type="Proteomes" id="UP000001880"/>
    </source>
</evidence>
<dbReference type="HOGENOM" id="CLU_002352_1_0_7"/>
<dbReference type="Gene3D" id="3.30.200.20">
    <property type="entry name" value="Phosphorylase Kinase, domain 1"/>
    <property type="match status" value="1"/>
</dbReference>
<evidence type="ECO:0000256" key="4">
    <source>
        <dbReference type="ARBA" id="ARBA00022741"/>
    </source>
</evidence>
<keyword evidence="13" id="KW-1185">Reference proteome</keyword>
<evidence type="ECO:0000256" key="6">
    <source>
        <dbReference type="ARBA" id="ARBA00022840"/>
    </source>
</evidence>
<dbReference type="eggNOG" id="COG2319">
    <property type="taxonomic scope" value="Bacteria"/>
</dbReference>
<feature type="binding site" evidence="8">
    <location>
        <position position="136"/>
    </location>
    <ligand>
        <name>ATP</name>
        <dbReference type="ChEBI" id="CHEBI:30616"/>
    </ligand>
</feature>
<dbReference type="InterPro" id="IPR000719">
    <property type="entry name" value="Prot_kinase_dom"/>
</dbReference>
<feature type="domain" description="Protein kinase" evidence="11">
    <location>
        <begin position="107"/>
        <end position="406"/>
    </location>
</feature>
<dbReference type="AlphaFoldDB" id="D0LTD7"/>
<dbReference type="GO" id="GO:0004674">
    <property type="term" value="F:protein serine/threonine kinase activity"/>
    <property type="evidence" value="ECO:0007669"/>
    <property type="project" value="UniProtKB-KW"/>
</dbReference>
<protein>
    <submittedName>
        <fullName evidence="12">Serine/threonine protein kinase with WD40 repeats</fullName>
    </submittedName>
</protein>
<dbReference type="Pfam" id="PF20703">
    <property type="entry name" value="nSTAND1"/>
    <property type="match status" value="1"/>
</dbReference>
<keyword evidence="6 8" id="KW-0067">ATP-binding</keyword>
<dbReference type="Gene3D" id="1.10.510.10">
    <property type="entry name" value="Transferase(Phosphotransferase) domain 1"/>
    <property type="match status" value="1"/>
</dbReference>
<dbReference type="InterPro" id="IPR049052">
    <property type="entry name" value="nSTAND1"/>
</dbReference>
<dbReference type="InterPro" id="IPR015943">
    <property type="entry name" value="WD40/YVTN_repeat-like_dom_sf"/>
</dbReference>
<keyword evidence="2" id="KW-0808">Transferase</keyword>
<dbReference type="Pfam" id="PF00400">
    <property type="entry name" value="WD40"/>
    <property type="match status" value="4"/>
</dbReference>
<evidence type="ECO:0000256" key="3">
    <source>
        <dbReference type="ARBA" id="ARBA00022737"/>
    </source>
</evidence>
<dbReference type="PANTHER" id="PTHR43289:SF6">
    <property type="entry name" value="SERINE_THREONINE-PROTEIN KINASE NEKL-3"/>
    <property type="match status" value="1"/>
</dbReference>
<evidence type="ECO:0000256" key="5">
    <source>
        <dbReference type="ARBA" id="ARBA00022777"/>
    </source>
</evidence>
<feature type="region of interest" description="Disordered" evidence="9">
    <location>
        <begin position="58"/>
        <end position="97"/>
    </location>
</feature>
<dbReference type="Gene3D" id="3.40.50.300">
    <property type="entry name" value="P-loop containing nucleotide triphosphate hydrolases"/>
    <property type="match status" value="1"/>
</dbReference>
<dbReference type="SUPFAM" id="SSF50978">
    <property type="entry name" value="WD40 repeat-like"/>
    <property type="match status" value="1"/>
</dbReference>
<dbReference type="EMBL" id="CP001804">
    <property type="protein sequence ID" value="ACY13832.1"/>
    <property type="molecule type" value="Genomic_DNA"/>
</dbReference>
<dbReference type="KEGG" id="hoh:Hoch_1272"/>
<evidence type="ECO:0000313" key="12">
    <source>
        <dbReference type="EMBL" id="ACY13832.1"/>
    </source>
</evidence>
<keyword evidence="12" id="KW-0723">Serine/threonine-protein kinase</keyword>
<dbReference type="eggNOG" id="COG0515">
    <property type="taxonomic scope" value="Bacteria"/>
</dbReference>
<sequence length="1190" mass="127885">MSSDAERSAALSEPGSHDTVNLAVGDQAQPPASESGEAMQTACDAAIAETLVVSPVADAPVPGRDAQPASSQARAPGDACDTRDERSVAARSRPEVQTAKGERIGQYEFIRSLGHGGMGEVFLARDLRLGRLVAIKRLHTPGPALAARFLREARTTARCTHENIVVIHEVGEVGGAGGEPYMVLEYLEGQTLRAWLRARETGAGQREPVSPTRAVELMLPVVRALAYAHQRGIVHRDLKPENVMLTRAGGVKVLDFGIAKRVPIAATSTTEQPTGDSFVSGVVDISSGLVIGPANYLSSGIVGTLPYMSPEQMNAGEIDHRSDIWAVGIMLFELVAGRHPVHPVTHTALLRVADEHARVPSVLEVVPGRAAELGALAGIIDRCLLKLPSHRTPHARALLAELEALVPERHSARVGDDGNPFAGLAAFQEHDADRFFGRERDIDQVVGELRSRPLVALVGPSGAGKSSLVRAGVIPALKRSGEGWSAYVVRPGREPLTALAAMLQTTIEDDHGAGQASAGPDELLMDSASNAVLGPLVERIRAEPGYLGARLRMRAGSKLRRLVIFVDQLEELYTLGAPAAERTAFLASLAAAADDATSPLRVLVSMRSDFLDRLTEDRRLGREVTRGLLLLPPMAREGMRRALLGPLEAADYRFESPALLERMIDSLAQTPGALPLLQFTAARLWELRDSDRRMLTEASYERIGGVAGALATHADAVLGGLSYVRQAVARAVFERLVTPERTRALVSIAELQTCGGDVDTVDEIVQHLAAMRLLVIERGQQADASAVELAHESLIDRWPTLASWLDENEEDTALLARLRGAARDWERSGGASGLLWSGAVALEAWAWQQRYSGPLAPAERRFLAAVYAGAMRTRRTRRYLAAALVCISALLAVAMGWLAWNQTVARRETAALARQAAEEAARARDATRMSALRTIPEDPTTQLALLREIEDAASPPPGTLQEATRLLHSNVAPVVFTEHEDAVWSASFSPDGARVASASYDRTILLWSADGVGAPTVLRGHEDAVLSVNFSPDGTRLASASKDGSVRVWNTDGAGASRIAGKHEAGTNSASFSPDGSRVVSAAQDATVRVWNADGSGEPVVLRNHGDWDTQARFSPDGRRLVTAADDGTVRVWDELTPVAADDPRLWLLTTYCMPVARRVELLGVDETSAREHRARCLERVKRARRGRAL</sequence>
<keyword evidence="10" id="KW-1133">Transmembrane helix</keyword>
<feature type="repeat" description="WD" evidence="7">
    <location>
        <begin position="976"/>
        <end position="1008"/>
    </location>
</feature>
<dbReference type="Proteomes" id="UP000001880">
    <property type="component" value="Chromosome"/>
</dbReference>
<dbReference type="SMART" id="SM00220">
    <property type="entry name" value="S_TKc"/>
    <property type="match status" value="1"/>
</dbReference>
<dbReference type="PROSITE" id="PS50082">
    <property type="entry name" value="WD_REPEATS_2"/>
    <property type="match status" value="4"/>
</dbReference>
<dbReference type="SUPFAM" id="SSF56112">
    <property type="entry name" value="Protein kinase-like (PK-like)"/>
    <property type="match status" value="1"/>
</dbReference>
<keyword evidence="3" id="KW-0677">Repeat</keyword>
<evidence type="ECO:0000256" key="8">
    <source>
        <dbReference type="PROSITE-ProRule" id="PRU10141"/>
    </source>
</evidence>
<name>D0LTD7_HALO1</name>
<dbReference type="InterPro" id="IPR008271">
    <property type="entry name" value="Ser/Thr_kinase_AS"/>
</dbReference>
<keyword evidence="1 7" id="KW-0853">WD repeat</keyword>
<dbReference type="PROSITE" id="PS50011">
    <property type="entry name" value="PROTEIN_KINASE_DOM"/>
    <property type="match status" value="1"/>
</dbReference>
<dbReference type="Pfam" id="PF00069">
    <property type="entry name" value="Pkinase"/>
    <property type="match status" value="1"/>
</dbReference>
<feature type="region of interest" description="Disordered" evidence="9">
    <location>
        <begin position="1"/>
        <end position="41"/>
    </location>
</feature>
<dbReference type="eggNOG" id="COG1672">
    <property type="taxonomic scope" value="Bacteria"/>
</dbReference>
<dbReference type="SMART" id="SM00320">
    <property type="entry name" value="WD40"/>
    <property type="match status" value="4"/>
</dbReference>
<keyword evidence="4 8" id="KW-0547">Nucleotide-binding</keyword>
<feature type="repeat" description="WD" evidence="7">
    <location>
        <begin position="1018"/>
        <end position="1050"/>
    </location>
</feature>
<evidence type="ECO:0000256" key="7">
    <source>
        <dbReference type="PROSITE-ProRule" id="PRU00221"/>
    </source>
</evidence>
<dbReference type="PROSITE" id="PS00107">
    <property type="entry name" value="PROTEIN_KINASE_ATP"/>
    <property type="match status" value="1"/>
</dbReference>
<dbReference type="PANTHER" id="PTHR43289">
    <property type="entry name" value="MITOGEN-ACTIVATED PROTEIN KINASE KINASE KINASE 20-RELATED"/>
    <property type="match status" value="1"/>
</dbReference>
<keyword evidence="10" id="KW-0472">Membrane</keyword>
<dbReference type="SUPFAM" id="SSF52540">
    <property type="entry name" value="P-loop containing nucleoside triphosphate hydrolases"/>
    <property type="match status" value="1"/>
</dbReference>
<dbReference type="CDD" id="cd00200">
    <property type="entry name" value="WD40"/>
    <property type="match status" value="1"/>
</dbReference>
<accession>D0LTD7</accession>